<dbReference type="STRING" id="1745343.A0A2J6QI51"/>
<evidence type="ECO:0000313" key="1">
    <source>
        <dbReference type="EMBL" id="PMD25941.1"/>
    </source>
</evidence>
<dbReference type="GO" id="GO:0016740">
    <property type="term" value="F:transferase activity"/>
    <property type="evidence" value="ECO:0007669"/>
    <property type="project" value="UniProtKB-KW"/>
</dbReference>
<name>A0A2J6QI51_9HELO</name>
<dbReference type="EMBL" id="KZ613469">
    <property type="protein sequence ID" value="PMD25941.1"/>
    <property type="molecule type" value="Genomic_DNA"/>
</dbReference>
<dbReference type="Proteomes" id="UP000235672">
    <property type="component" value="Unassembled WGS sequence"/>
</dbReference>
<proteinExistence type="predicted"/>
<dbReference type="PANTHER" id="PTHR10811">
    <property type="entry name" value="FRINGE-RELATED"/>
    <property type="match status" value="1"/>
</dbReference>
<keyword evidence="2" id="KW-1185">Reference proteome</keyword>
<evidence type="ECO:0000313" key="2">
    <source>
        <dbReference type="Proteomes" id="UP000235672"/>
    </source>
</evidence>
<dbReference type="OrthoDB" id="414175at2759"/>
<gene>
    <name evidence="1" type="ORF">NA56DRAFT_642180</name>
</gene>
<dbReference type="AlphaFoldDB" id="A0A2J6QI51"/>
<accession>A0A2J6QI51</accession>
<organism evidence="1 2">
    <name type="scientific">Hyaloscypha hepaticicola</name>
    <dbReference type="NCBI Taxonomy" id="2082293"/>
    <lineage>
        <taxon>Eukaryota</taxon>
        <taxon>Fungi</taxon>
        <taxon>Dikarya</taxon>
        <taxon>Ascomycota</taxon>
        <taxon>Pezizomycotina</taxon>
        <taxon>Leotiomycetes</taxon>
        <taxon>Helotiales</taxon>
        <taxon>Hyaloscyphaceae</taxon>
        <taxon>Hyaloscypha</taxon>
    </lineage>
</organism>
<dbReference type="Gene3D" id="3.90.550.50">
    <property type="match status" value="1"/>
</dbReference>
<protein>
    <submittedName>
        <fullName evidence="1">Glycosyltransferase family 31 protein</fullName>
    </submittedName>
</protein>
<sequence>MSFLKRTPSFYSSRAFNMLPRTSASKWRWRVSLVAVFICAIVWLSPQLSGTSIPNFGSKMGGTAPKPTPKTELSYVKQLLKDNKIGPEIQFASRTIRYVPDAPELLPITDVDQELFSNSFIDVNINKVKKLPPGNILDIHVHPSPRPDQIDASDLLFAASTTFERFSSEKTTPIGEWTRWLTDGKGNSNGAGLILTLFNTTAENIQLASEQLHEVGVNATVLASNRNLDMAGRYVDLVHLLHNHPSRKFRKYFSLVDDDTFFPYMGELLHTLQRYNPARSHYIGTFTERADWMLGNKAPMAYGGAGIFMTAPVIQKVTELPCLEKDDEGNYILGADQGDRLLYNCLHNHTELALSYLPRLRQEDQMGDASGFYEAGIQHLSFHHYHTWHELWPGKMHIVADACGEDCVLQRFRFKDDFIITNGYSVAHYPRGIDFDPLQMEATFDYGTLEDEEFRDVVFSYAFGMLRKALTFTGRKKSWELLGATREREGVVKQVYLKRRGDGRWLDREGGEEHPENDSVVVLTWIQ</sequence>
<reference evidence="1 2" key="1">
    <citation type="submission" date="2016-05" db="EMBL/GenBank/DDBJ databases">
        <title>A degradative enzymes factory behind the ericoid mycorrhizal symbiosis.</title>
        <authorList>
            <consortium name="DOE Joint Genome Institute"/>
            <person name="Martino E."/>
            <person name="Morin E."/>
            <person name="Grelet G."/>
            <person name="Kuo A."/>
            <person name="Kohler A."/>
            <person name="Daghino S."/>
            <person name="Barry K."/>
            <person name="Choi C."/>
            <person name="Cichocki N."/>
            <person name="Clum A."/>
            <person name="Copeland A."/>
            <person name="Hainaut M."/>
            <person name="Haridas S."/>
            <person name="Labutti K."/>
            <person name="Lindquist E."/>
            <person name="Lipzen A."/>
            <person name="Khouja H.-R."/>
            <person name="Murat C."/>
            <person name="Ohm R."/>
            <person name="Olson A."/>
            <person name="Spatafora J."/>
            <person name="Veneault-Fourrey C."/>
            <person name="Henrissat B."/>
            <person name="Grigoriev I."/>
            <person name="Martin F."/>
            <person name="Perotto S."/>
        </authorList>
    </citation>
    <scope>NUCLEOTIDE SEQUENCE [LARGE SCALE GENOMIC DNA]</scope>
    <source>
        <strain evidence="1 2">UAMH 7357</strain>
    </source>
</reference>
<keyword evidence="1" id="KW-0808">Transferase</keyword>